<evidence type="ECO:0000259" key="3">
    <source>
        <dbReference type="Pfam" id="PF12158"/>
    </source>
</evidence>
<feature type="domain" description="DUF3592" evidence="3">
    <location>
        <begin position="71"/>
        <end position="161"/>
    </location>
</feature>
<keyword evidence="2" id="KW-1133">Transmembrane helix</keyword>
<feature type="compositionally biased region" description="Polar residues" evidence="1">
    <location>
        <begin position="65"/>
        <end position="82"/>
    </location>
</feature>
<keyword evidence="2" id="KW-0812">Transmembrane</keyword>
<dbReference type="EMBL" id="AP021875">
    <property type="protein sequence ID" value="BBO76640.1"/>
    <property type="molecule type" value="Genomic_DNA"/>
</dbReference>
<evidence type="ECO:0000313" key="4">
    <source>
        <dbReference type="EMBL" id="BBO76640.1"/>
    </source>
</evidence>
<evidence type="ECO:0000313" key="5">
    <source>
        <dbReference type="Proteomes" id="UP000427769"/>
    </source>
</evidence>
<keyword evidence="2" id="KW-0472">Membrane</keyword>
<protein>
    <recommendedName>
        <fullName evidence="3">DUF3592 domain-containing protein</fullName>
    </recommendedName>
</protein>
<dbReference type="KEGG" id="dwd:DSCW_40570"/>
<organism evidence="4 5">
    <name type="scientific">Desulfosarcina widdelii</name>
    <dbReference type="NCBI Taxonomy" id="947919"/>
    <lineage>
        <taxon>Bacteria</taxon>
        <taxon>Pseudomonadati</taxon>
        <taxon>Thermodesulfobacteriota</taxon>
        <taxon>Desulfobacteria</taxon>
        <taxon>Desulfobacterales</taxon>
        <taxon>Desulfosarcinaceae</taxon>
        <taxon>Desulfosarcina</taxon>
    </lineage>
</organism>
<dbReference type="InterPro" id="IPR021994">
    <property type="entry name" value="DUF3592"/>
</dbReference>
<proteinExistence type="predicted"/>
<dbReference type="Proteomes" id="UP000427769">
    <property type="component" value="Chromosome"/>
</dbReference>
<gene>
    <name evidence="4" type="ORF">DSCW_40570</name>
</gene>
<dbReference type="RefSeq" id="WP_155305456.1">
    <property type="nucleotide sequence ID" value="NZ_AP021875.1"/>
</dbReference>
<dbReference type="OrthoDB" id="5381784at2"/>
<evidence type="ECO:0000256" key="2">
    <source>
        <dbReference type="SAM" id="Phobius"/>
    </source>
</evidence>
<name>A0A5K7Z7B0_9BACT</name>
<feature type="transmembrane region" description="Helical" evidence="2">
    <location>
        <begin position="37"/>
        <end position="57"/>
    </location>
</feature>
<dbReference type="AlphaFoldDB" id="A0A5K7Z7B0"/>
<accession>A0A5K7Z7B0</accession>
<sequence>MKIPPPSPPKQEKGFSIGSRLKPTVSLDANGKADRGLIFLILGMFAAGIVLMAWGVYEIKGSRESGNWPSTQGTITSSGVSKRTTRDSNHRNRTTYTPKVNFQYQVDGRQYTSSRIAFGTGDTGGSEKWARKVVNKYPVGKTVTVHYKPQDPQYGVLESGITWRSIIFLLAGAVFFIVGVLCVRAKSRRN</sequence>
<reference evidence="4 5" key="1">
    <citation type="submission" date="2019-11" db="EMBL/GenBank/DDBJ databases">
        <title>Comparative genomics of hydrocarbon-degrading Desulfosarcina strains.</title>
        <authorList>
            <person name="Watanabe M."/>
            <person name="Kojima H."/>
            <person name="Fukui M."/>
        </authorList>
    </citation>
    <scope>NUCLEOTIDE SEQUENCE [LARGE SCALE GENOMIC DNA]</scope>
    <source>
        <strain evidence="4 5">PP31</strain>
    </source>
</reference>
<keyword evidence="5" id="KW-1185">Reference proteome</keyword>
<evidence type="ECO:0000256" key="1">
    <source>
        <dbReference type="SAM" id="MobiDB-lite"/>
    </source>
</evidence>
<feature type="region of interest" description="Disordered" evidence="1">
    <location>
        <begin position="65"/>
        <end position="94"/>
    </location>
</feature>
<dbReference type="Pfam" id="PF12158">
    <property type="entry name" value="DUF3592"/>
    <property type="match status" value="1"/>
</dbReference>
<feature type="transmembrane region" description="Helical" evidence="2">
    <location>
        <begin position="161"/>
        <end position="183"/>
    </location>
</feature>